<keyword evidence="11" id="KW-1185">Reference proteome</keyword>
<feature type="domain" description="Helicase C-terminal" evidence="9">
    <location>
        <begin position="231"/>
        <end position="380"/>
    </location>
</feature>
<dbReference type="Pfam" id="PF03880">
    <property type="entry name" value="DbpA"/>
    <property type="match status" value="1"/>
</dbReference>
<evidence type="ECO:0000256" key="6">
    <source>
        <dbReference type="RuleBase" id="RU000492"/>
    </source>
</evidence>
<dbReference type="InterPro" id="IPR011545">
    <property type="entry name" value="DEAD/DEAH_box_helicase_dom"/>
</dbReference>
<dbReference type="RefSeq" id="WP_093731522.1">
    <property type="nucleotide sequence ID" value="NZ_FNJD01000001.1"/>
</dbReference>
<feature type="compositionally biased region" description="Basic and acidic residues" evidence="7">
    <location>
        <begin position="645"/>
        <end position="686"/>
    </location>
</feature>
<dbReference type="EMBL" id="FNJD01000001">
    <property type="protein sequence ID" value="SDO18482.1"/>
    <property type="molecule type" value="Genomic_DNA"/>
</dbReference>
<organism evidence="10 11">
    <name type="scientific">Sulfitobacter litoralis</name>
    <dbReference type="NCBI Taxonomy" id="335975"/>
    <lineage>
        <taxon>Bacteria</taxon>
        <taxon>Pseudomonadati</taxon>
        <taxon>Pseudomonadota</taxon>
        <taxon>Alphaproteobacteria</taxon>
        <taxon>Rhodobacterales</taxon>
        <taxon>Roseobacteraceae</taxon>
        <taxon>Sulfitobacter</taxon>
    </lineage>
</organism>
<feature type="compositionally biased region" description="Basic and acidic residues" evidence="7">
    <location>
        <begin position="544"/>
        <end position="569"/>
    </location>
</feature>
<dbReference type="PROSITE" id="PS51194">
    <property type="entry name" value="HELICASE_CTER"/>
    <property type="match status" value="1"/>
</dbReference>
<evidence type="ECO:0000256" key="5">
    <source>
        <dbReference type="ARBA" id="ARBA00038437"/>
    </source>
</evidence>
<dbReference type="InterPro" id="IPR005580">
    <property type="entry name" value="DbpA/CsdA_RNA-bd_dom"/>
</dbReference>
<feature type="compositionally biased region" description="Basic residues" evidence="7">
    <location>
        <begin position="715"/>
        <end position="724"/>
    </location>
</feature>
<evidence type="ECO:0000259" key="9">
    <source>
        <dbReference type="PROSITE" id="PS51194"/>
    </source>
</evidence>
<dbReference type="SMART" id="SM00490">
    <property type="entry name" value="HELICc"/>
    <property type="match status" value="1"/>
</dbReference>
<gene>
    <name evidence="10" type="ORF">SAMN04488512_101237</name>
</gene>
<protein>
    <submittedName>
        <fullName evidence="10">ATP-dependent RNA helicase DeaD</fullName>
    </submittedName>
</protein>
<dbReference type="InterPro" id="IPR014001">
    <property type="entry name" value="Helicase_ATP-bd"/>
</dbReference>
<feature type="compositionally biased region" description="Basic and acidic residues" evidence="7">
    <location>
        <begin position="587"/>
        <end position="629"/>
    </location>
</feature>
<evidence type="ECO:0000313" key="11">
    <source>
        <dbReference type="Proteomes" id="UP000198646"/>
    </source>
</evidence>
<dbReference type="CDD" id="cd00268">
    <property type="entry name" value="DEADc"/>
    <property type="match status" value="1"/>
</dbReference>
<dbReference type="InterPro" id="IPR050079">
    <property type="entry name" value="DEAD_box_RNA_helicase"/>
</dbReference>
<accession>A0ABY0RJM5</accession>
<dbReference type="InterPro" id="IPR012677">
    <property type="entry name" value="Nucleotide-bd_a/b_plait_sf"/>
</dbReference>
<dbReference type="PANTHER" id="PTHR47959">
    <property type="entry name" value="ATP-DEPENDENT RNA HELICASE RHLE-RELATED"/>
    <property type="match status" value="1"/>
</dbReference>
<dbReference type="CDD" id="cd18787">
    <property type="entry name" value="SF2_C_DEAD"/>
    <property type="match status" value="1"/>
</dbReference>
<comment type="caution">
    <text evidence="10">The sequence shown here is derived from an EMBL/GenBank/DDBJ whole genome shotgun (WGS) entry which is preliminary data.</text>
</comment>
<keyword evidence="3 6" id="KW-0347">Helicase</keyword>
<evidence type="ECO:0000256" key="7">
    <source>
        <dbReference type="SAM" id="MobiDB-lite"/>
    </source>
</evidence>
<reference evidence="10 11" key="1">
    <citation type="submission" date="2016-10" db="EMBL/GenBank/DDBJ databases">
        <authorList>
            <person name="Varghese N."/>
            <person name="Submissions S."/>
        </authorList>
    </citation>
    <scope>NUCLEOTIDE SEQUENCE [LARGE SCALE GENOMIC DNA]</scope>
    <source>
        <strain evidence="10 11">DSM 17584</strain>
    </source>
</reference>
<keyword evidence="2 6" id="KW-0378">Hydrolase</keyword>
<dbReference type="InterPro" id="IPR000629">
    <property type="entry name" value="RNA-helicase_DEAD-box_CS"/>
</dbReference>
<dbReference type="InterPro" id="IPR044742">
    <property type="entry name" value="DEAD/DEAH_RhlB"/>
</dbReference>
<dbReference type="Pfam" id="PF00270">
    <property type="entry name" value="DEAD"/>
    <property type="match status" value="1"/>
</dbReference>
<evidence type="ECO:0000256" key="3">
    <source>
        <dbReference type="ARBA" id="ARBA00022806"/>
    </source>
</evidence>
<dbReference type="Pfam" id="PF00271">
    <property type="entry name" value="Helicase_C"/>
    <property type="match status" value="1"/>
</dbReference>
<dbReference type="CDD" id="cd12252">
    <property type="entry name" value="RRM_DbpA"/>
    <property type="match status" value="1"/>
</dbReference>
<dbReference type="Gene3D" id="3.30.70.330">
    <property type="match status" value="1"/>
</dbReference>
<dbReference type="Proteomes" id="UP000198646">
    <property type="component" value="Unassembled WGS sequence"/>
</dbReference>
<dbReference type="SUPFAM" id="SSF52540">
    <property type="entry name" value="P-loop containing nucleoside triphosphate hydrolases"/>
    <property type="match status" value="1"/>
</dbReference>
<feature type="region of interest" description="Disordered" evidence="7">
    <location>
        <begin position="424"/>
        <end position="443"/>
    </location>
</feature>
<dbReference type="PANTHER" id="PTHR47959:SF1">
    <property type="entry name" value="ATP-DEPENDENT RNA HELICASE DBPA"/>
    <property type="match status" value="1"/>
</dbReference>
<proteinExistence type="inferred from homology"/>
<evidence type="ECO:0000256" key="2">
    <source>
        <dbReference type="ARBA" id="ARBA00022801"/>
    </source>
</evidence>
<evidence type="ECO:0000256" key="4">
    <source>
        <dbReference type="ARBA" id="ARBA00022840"/>
    </source>
</evidence>
<feature type="domain" description="Helicase ATP-binding" evidence="8">
    <location>
        <begin position="25"/>
        <end position="201"/>
    </location>
</feature>
<feature type="compositionally biased region" description="Basic and acidic residues" evidence="7">
    <location>
        <begin position="515"/>
        <end position="525"/>
    </location>
</feature>
<sequence length="724" mass="77961">MIQTIADALATQGYDSLTPVQEAVTNPDLVEADLLVSAQTGSGKTVAFGLAIAPTLLGDDEKFGHAGAPLALIIAPTRELAMQVSRELTWLYGKAGAVVTTCVGGMDTRTERRALDRGAHIVVATPGRLCDHIKRNNINLSDIRAVVLDEADEMLDLGFREELEFILSEAPEERRTLLFSATVPAAIAKLAKSYQRDAQRVETVGEKKQHADIEYRALNVHPRDTENAIINVLRYYEAKNAIVFCNTRAAVARLTTRFTNRGFSVVALSGELTQSERTNALQALRDGRARVCIATDVAARGIDLPNLELVVHADLPSNSDTLLHRSGRTGRAGRKGVSALIVPAKMRSKANRLIGGAKLKVEWANPPSAEEVNAEDEKRLLADSAWSNPIPDDAAGFVANLVDQFSPEQLATAFVNLYRARQSAPEQLAEPGTPADERPRGDFGPSVWFSISIGRNDEAEPRTILPMICRMGDLTKDDVGAIRVQPSHTFVEILATSADKFTTALGPEMKVEDGAVVTKLDKAPDLSRGPKPGGRGPKPQRGGSRFDDNARPDRGPRPDRAPYDPDAPRAPRKPRAAGTEEASVSYDKPRGPRPDKGFDKPRGDKPKFDKPKAPKGERPPKSHKTERSPMKPGAAPKPKTAGKPDSSDKPKAKAVWKKDKPADRSGGDSKPAGDKPFKARASDPSKRFVPPGKVGAKPKGGKPAGKPAGGDASPKRGKSSFRPK</sequence>
<dbReference type="Gene3D" id="3.40.50.300">
    <property type="entry name" value="P-loop containing nucleotide triphosphate hydrolases"/>
    <property type="match status" value="2"/>
</dbReference>
<evidence type="ECO:0000256" key="1">
    <source>
        <dbReference type="ARBA" id="ARBA00022741"/>
    </source>
</evidence>
<dbReference type="SMART" id="SM00487">
    <property type="entry name" value="DEXDc"/>
    <property type="match status" value="1"/>
</dbReference>
<dbReference type="PROSITE" id="PS00039">
    <property type="entry name" value="DEAD_ATP_HELICASE"/>
    <property type="match status" value="1"/>
</dbReference>
<keyword evidence="4 6" id="KW-0067">ATP-binding</keyword>
<name>A0ABY0RJM5_9RHOB</name>
<evidence type="ECO:0000259" key="8">
    <source>
        <dbReference type="PROSITE" id="PS51192"/>
    </source>
</evidence>
<comment type="similarity">
    <text evidence="5 6">Belongs to the DEAD box helicase family.</text>
</comment>
<dbReference type="InterPro" id="IPR001650">
    <property type="entry name" value="Helicase_C-like"/>
</dbReference>
<dbReference type="PROSITE" id="PS51192">
    <property type="entry name" value="HELICASE_ATP_BIND_1"/>
    <property type="match status" value="1"/>
</dbReference>
<feature type="region of interest" description="Disordered" evidence="7">
    <location>
        <begin position="515"/>
        <end position="724"/>
    </location>
</feature>
<dbReference type="InterPro" id="IPR027417">
    <property type="entry name" value="P-loop_NTPase"/>
</dbReference>
<keyword evidence="1 6" id="KW-0547">Nucleotide-binding</keyword>
<evidence type="ECO:0000313" key="10">
    <source>
        <dbReference type="EMBL" id="SDO18482.1"/>
    </source>
</evidence>
<dbReference type="GO" id="GO:0004386">
    <property type="term" value="F:helicase activity"/>
    <property type="evidence" value="ECO:0007669"/>
    <property type="project" value="UniProtKB-KW"/>
</dbReference>